<organism evidence="5 6">
    <name type="scientific">Gonapodya prolifera (strain JEL478)</name>
    <name type="common">Monoblepharis prolifera</name>
    <dbReference type="NCBI Taxonomy" id="1344416"/>
    <lineage>
        <taxon>Eukaryota</taxon>
        <taxon>Fungi</taxon>
        <taxon>Fungi incertae sedis</taxon>
        <taxon>Chytridiomycota</taxon>
        <taxon>Chytridiomycota incertae sedis</taxon>
        <taxon>Monoblepharidomycetes</taxon>
        <taxon>Monoblepharidales</taxon>
        <taxon>Gonapodyaceae</taxon>
        <taxon>Gonapodya</taxon>
    </lineage>
</organism>
<dbReference type="Proteomes" id="UP000070544">
    <property type="component" value="Unassembled WGS sequence"/>
</dbReference>
<feature type="compositionally biased region" description="Basic and acidic residues" evidence="2">
    <location>
        <begin position="921"/>
        <end position="931"/>
    </location>
</feature>
<evidence type="ECO:0000256" key="1">
    <source>
        <dbReference type="SAM" id="Coils"/>
    </source>
</evidence>
<keyword evidence="3" id="KW-0812">Transmembrane</keyword>
<evidence type="ECO:0000313" key="5">
    <source>
        <dbReference type="EMBL" id="KXS15453.1"/>
    </source>
</evidence>
<gene>
    <name evidence="5" type="ORF">M427DRAFT_44506</name>
</gene>
<feature type="coiled-coil region" evidence="1">
    <location>
        <begin position="294"/>
        <end position="328"/>
    </location>
</feature>
<feature type="signal peptide" evidence="4">
    <location>
        <begin position="1"/>
        <end position="27"/>
    </location>
</feature>
<feature type="region of interest" description="Disordered" evidence="2">
    <location>
        <begin position="917"/>
        <end position="947"/>
    </location>
</feature>
<name>A0A139AGB3_GONPJ</name>
<proteinExistence type="predicted"/>
<keyword evidence="4" id="KW-0732">Signal</keyword>
<feature type="compositionally biased region" description="Low complexity" evidence="2">
    <location>
        <begin position="582"/>
        <end position="616"/>
    </location>
</feature>
<feature type="region of interest" description="Disordered" evidence="2">
    <location>
        <begin position="540"/>
        <end position="616"/>
    </location>
</feature>
<evidence type="ECO:0000256" key="3">
    <source>
        <dbReference type="SAM" id="Phobius"/>
    </source>
</evidence>
<feature type="compositionally biased region" description="Basic residues" evidence="2">
    <location>
        <begin position="932"/>
        <end position="946"/>
    </location>
</feature>
<feature type="transmembrane region" description="Helical" evidence="3">
    <location>
        <begin position="221"/>
        <end position="244"/>
    </location>
</feature>
<feature type="chain" id="PRO_5007296172" description="SUN domain-containing protein" evidence="4">
    <location>
        <begin position="28"/>
        <end position="1019"/>
    </location>
</feature>
<keyword evidence="3" id="KW-0472">Membrane</keyword>
<evidence type="ECO:0008006" key="7">
    <source>
        <dbReference type="Google" id="ProtNLM"/>
    </source>
</evidence>
<keyword evidence="3" id="KW-1133">Transmembrane helix</keyword>
<reference evidence="5 6" key="1">
    <citation type="journal article" date="2015" name="Genome Biol. Evol.">
        <title>Phylogenomic analyses indicate that early fungi evolved digesting cell walls of algal ancestors of land plants.</title>
        <authorList>
            <person name="Chang Y."/>
            <person name="Wang S."/>
            <person name="Sekimoto S."/>
            <person name="Aerts A.L."/>
            <person name="Choi C."/>
            <person name="Clum A."/>
            <person name="LaButti K.M."/>
            <person name="Lindquist E.A."/>
            <person name="Yee Ngan C."/>
            <person name="Ohm R.A."/>
            <person name="Salamov A.A."/>
            <person name="Grigoriev I.V."/>
            <person name="Spatafora J.W."/>
            <person name="Berbee M.L."/>
        </authorList>
    </citation>
    <scope>NUCLEOTIDE SEQUENCE [LARGE SCALE GENOMIC DNA]</scope>
    <source>
        <strain evidence="5 6">JEL478</strain>
    </source>
</reference>
<keyword evidence="6" id="KW-1185">Reference proteome</keyword>
<feature type="region of interest" description="Disordered" evidence="2">
    <location>
        <begin position="650"/>
        <end position="689"/>
    </location>
</feature>
<evidence type="ECO:0000313" key="6">
    <source>
        <dbReference type="Proteomes" id="UP000070544"/>
    </source>
</evidence>
<dbReference type="EMBL" id="KQ965762">
    <property type="protein sequence ID" value="KXS15453.1"/>
    <property type="molecule type" value="Genomic_DNA"/>
</dbReference>
<evidence type="ECO:0000256" key="4">
    <source>
        <dbReference type="SAM" id="SignalP"/>
    </source>
</evidence>
<dbReference type="AlphaFoldDB" id="A0A139AGB3"/>
<evidence type="ECO:0000256" key="2">
    <source>
        <dbReference type="SAM" id="MobiDB-lite"/>
    </source>
</evidence>
<accession>A0A139AGB3</accession>
<keyword evidence="1" id="KW-0175">Coiled coil</keyword>
<protein>
    <recommendedName>
        <fullName evidence="7">SUN domain-containing protein</fullName>
    </recommendedName>
</protein>
<sequence>MRIFMPLLKRILGLACITSLFTGPISGADVHDSRGVGEAVGNSPLGTTARGSFAFSTRAAADIGHGLIRGSDCPCGFGEAMDCLPLVSDPACESSVPQDVGEQVGYPFIGLLSKPVSGTQGPWCCEAPWNGDAAAEFAYGNLDGRLEGTREGTDGAVPGLFSVERAAKIGVVLTSFSVLPIQIRQQDVVVAAGWTQSQLIALGPVIAMAAERSGRVTSHAFWGYVLPVLVIVYHTIVALSMLTYGRLRNCVAPIVNSLRTHVYYATPFSLRAVVDAYQARGGKHAIIVALDPVVERREEELRELKGLKKSLSDALRESANREASLENKLRADMAAAEQTTWELRGIADHFKILFHSKCDEYNKLVKGMGALERRCGGLEDGLQSKEKSLSATQDQVTYWRGRAYWFENQLALLAAASSISTSAQCAPAATSTPVLVPLEAPVVAGTTDDCEMVDAEVVGVVAANQLDGEAGLGGAAAQQPLVPVVPPPQTFSAVFSAPAAPEILASASSLPLPMTISMDASDLPPLPAPPVPSVVHQPAATRITSAPAPTLSVPRNRRVRAKQMANQRAGPASTSALPRPLGGPSAGSSSGVVGSSHSSGAIGSSSSGHMGSSTLQAGAASTSRTVAASCAVASSSSGAIASSCSSGIGLSPPASAGSSRGTAHGPLRVSVSSRDAGTSVHLPAPPPDDMVRRTRMATKISNFVANEVPSPVLDHIYGLFGQIDDVDESQAYNLPLVATTGQLDAFDQWTTSAVHTSMGNFLKRSNRCGLILQDSDSEADVLKRKVAKPENVAFLTPPLQWEDSSQMTGSDIEIHHEKPLSGSGGTITEGNAHREEYDLTFSEPDESALAVAFVSILASQNAAVIAANGAASASLETAIPSMEAIAAAVVTAASLSASALVGGFMAAWVVGVLAGPRPHRTPNDRERELARKRGRNAGGRKRRVGLKSRDGRRGVSCCLSGHKDRPQAEADVATSSSAAVISEVPIEDVPKMIYWFFESGQRNQYSLKWRCEIVARLRV</sequence>